<dbReference type="AlphaFoldDB" id="A0A940SJQ8"/>
<gene>
    <name evidence="1" type="ORF">J5Y03_08155</name>
</gene>
<accession>A0A940SJQ8</accession>
<dbReference type="Proteomes" id="UP000682134">
    <property type="component" value="Unassembled WGS sequence"/>
</dbReference>
<comment type="caution">
    <text evidence="1">The sequence shown here is derived from an EMBL/GenBank/DDBJ whole genome shotgun (WGS) entry which is preliminary data.</text>
</comment>
<dbReference type="EMBL" id="JAGIYQ010000004">
    <property type="protein sequence ID" value="MBP0725164.1"/>
    <property type="molecule type" value="Genomic_DNA"/>
</dbReference>
<keyword evidence="2" id="KW-1185">Reference proteome</keyword>
<proteinExistence type="predicted"/>
<reference evidence="1" key="1">
    <citation type="submission" date="2021-04" db="EMBL/GenBank/DDBJ databases">
        <title>Genome seq and assembly of Bacillus sp.</title>
        <authorList>
            <person name="Chhetri G."/>
        </authorList>
    </citation>
    <scope>NUCLEOTIDE SEQUENCE</scope>
    <source>
        <strain evidence="1">RG28</strain>
    </source>
</reference>
<sequence length="305" mass="35556">MKVPRKLTLLIWVFSLVFTMIYPAFYMDSVKAKESDFNFKGTWLWNTQLIKKSPKEVVQNIKNQRMNEVYLQLNEDINKKYYQNFIDLCSQSSIKVYILIGSPNWISSKNSAQLNHIFSWISDYQKYAKKTQKFSGIKVDLEPQASLMWNTDRKNAIFIYQTIISQFYAYTKQQKINLLLDIAFWYNEVTYNNKYGEGNLYEWVLKNDDVTYLMTYRNKALGSNSIQSISEKPLKIASQLNKKVVLCIDLSVSKEGDNISFNGYSLNAIKSEIALLLPFVQTQSSFAGISIHSYEYMFNNVPVTK</sequence>
<evidence type="ECO:0000313" key="1">
    <source>
        <dbReference type="EMBL" id="MBP0725164.1"/>
    </source>
</evidence>
<organism evidence="1 2">
    <name type="scientific">Gottfriedia endophytica</name>
    <dbReference type="NCBI Taxonomy" id="2820819"/>
    <lineage>
        <taxon>Bacteria</taxon>
        <taxon>Bacillati</taxon>
        <taxon>Bacillota</taxon>
        <taxon>Bacilli</taxon>
        <taxon>Bacillales</taxon>
        <taxon>Bacillaceae</taxon>
        <taxon>Gottfriedia</taxon>
    </lineage>
</organism>
<dbReference type="RefSeq" id="WP_209404420.1">
    <property type="nucleotide sequence ID" value="NZ_JAGIYQ010000004.1"/>
</dbReference>
<protein>
    <submittedName>
        <fullName evidence="1">Uncharacterized protein</fullName>
    </submittedName>
</protein>
<evidence type="ECO:0000313" key="2">
    <source>
        <dbReference type="Proteomes" id="UP000682134"/>
    </source>
</evidence>
<name>A0A940SJQ8_9BACI</name>